<dbReference type="Gene3D" id="3.30.230.10">
    <property type="match status" value="1"/>
</dbReference>
<dbReference type="STRING" id="307507.A0A2V0PEH1"/>
<dbReference type="Pfam" id="PF18073">
    <property type="entry name" value="Zn_ribbon_LapB"/>
    <property type="match status" value="1"/>
</dbReference>
<dbReference type="GO" id="GO:0046872">
    <property type="term" value="F:metal ion binding"/>
    <property type="evidence" value="ECO:0007669"/>
    <property type="project" value="UniProtKB-KW"/>
</dbReference>
<feature type="compositionally biased region" description="Acidic residues" evidence="2">
    <location>
        <begin position="582"/>
        <end position="591"/>
    </location>
</feature>
<dbReference type="Proteomes" id="UP000247498">
    <property type="component" value="Unassembled WGS sequence"/>
</dbReference>
<dbReference type="InterPro" id="IPR020588">
    <property type="entry name" value="RecA_ATP-bd"/>
</dbReference>
<feature type="compositionally biased region" description="Gly residues" evidence="2">
    <location>
        <begin position="236"/>
        <end position="246"/>
    </location>
</feature>
<evidence type="ECO:0000313" key="4">
    <source>
        <dbReference type="EMBL" id="GBF98248.1"/>
    </source>
</evidence>
<name>A0A2V0PEH1_9CHLO</name>
<protein>
    <submittedName>
        <fullName evidence="4">DNA repair protein</fullName>
    </submittedName>
</protein>
<dbReference type="OrthoDB" id="41505at2759"/>
<dbReference type="InterPro" id="IPR014721">
    <property type="entry name" value="Ribsml_uS5_D2-typ_fold_subgr"/>
</dbReference>
<evidence type="ECO:0000313" key="5">
    <source>
        <dbReference type="Proteomes" id="UP000247498"/>
    </source>
</evidence>
<sequence>MYGALAAPRGLAGAVAAGAAARATAPAAWRPAACWPATALAAATAPTALARALHSPGHRGRGHWAATRASASKKGAAAERQHWVCSECGRAHVQWFGQCQGCKAYGSLAEERVLPQARGGGEGMSAARRLIAGVAGGRGRSGAAPAAAPAAASAVQAAVAAARSAAARGGGAGSGGDDDAPDFDALAAEADGGYDPGTPDLFPPSGSGGRASPSSRSRAVARARGGAGSGEAVEGGARGRGAWVAGGGTDGPELLSAIRRDASAARLPLPGATGAEVARVLGGGIVPGSLVLIGGDPGVGKSTLLLQVAAMVARVCAGMDSGGSSDGGANGSSGGAEQQHSSGGLEVPEAFRGRPVLYVTAEESKHQVHDRAARLGLLEGEPPVALLSESSLDTALDAVARLQPGVVVLDSIQTVVLDGVEGRAGSVLQVRECATALVGVAKALGIAVFLVGHVTKSREIAGPKALEHLVDAVVYLEGDRGGELRLLRAVKNRFGRVGEVGLFVMRRGGLEAAPSPELLFTSGGAEGELGGADGAPAAALAAAGAAVGVVVEGARPLVVEIQALVTHRTPLGPGGGGGGGGESEDEGESEDGGYGGYGGYGRGGRGMQMAFLPPTRNFTGFRDRGRIGMLLEVLSKHTAVRVTALNVHVNVVGGYRVDPAETGLDLPLLAAVASSHLDAALPPRTLLVGEVGLRGELRHAPNTELRLLEAGKLRYDTAIVPAASRISLTPEELGGLKLLPARTLAEALAAVFGPRVLPQHLQPKGARARSPGGRGGAPRRRGSQSSGG</sequence>
<feature type="region of interest" description="Disordered" evidence="2">
    <location>
        <begin position="569"/>
        <end position="598"/>
    </location>
</feature>
<keyword evidence="5" id="KW-1185">Reference proteome</keyword>
<feature type="domain" description="RecA family profile 1" evidence="3">
    <location>
        <begin position="266"/>
        <end position="454"/>
    </location>
</feature>
<evidence type="ECO:0000259" key="3">
    <source>
        <dbReference type="PROSITE" id="PS50162"/>
    </source>
</evidence>
<dbReference type="Gene3D" id="3.40.50.300">
    <property type="entry name" value="P-loop containing nucleotide triphosphate hydrolases"/>
    <property type="match status" value="1"/>
</dbReference>
<dbReference type="PANTHER" id="PTHR32472:SF10">
    <property type="entry name" value="DNA REPAIR PROTEIN RADA-LIKE PROTEIN"/>
    <property type="match status" value="1"/>
</dbReference>
<dbReference type="InterPro" id="IPR003593">
    <property type="entry name" value="AAA+_ATPase"/>
</dbReference>
<dbReference type="InterPro" id="IPR041166">
    <property type="entry name" value="Rubredoxin_2"/>
</dbReference>
<dbReference type="SUPFAM" id="SSF52540">
    <property type="entry name" value="P-loop containing nucleoside triphosphate hydrolases"/>
    <property type="match status" value="1"/>
</dbReference>
<dbReference type="Pfam" id="PF13481">
    <property type="entry name" value="AAA_25"/>
    <property type="match status" value="1"/>
</dbReference>
<dbReference type="PANTHER" id="PTHR32472">
    <property type="entry name" value="DNA REPAIR PROTEIN RADA"/>
    <property type="match status" value="1"/>
</dbReference>
<organism evidence="4 5">
    <name type="scientific">Raphidocelis subcapitata</name>
    <dbReference type="NCBI Taxonomy" id="307507"/>
    <lineage>
        <taxon>Eukaryota</taxon>
        <taxon>Viridiplantae</taxon>
        <taxon>Chlorophyta</taxon>
        <taxon>core chlorophytes</taxon>
        <taxon>Chlorophyceae</taxon>
        <taxon>CS clade</taxon>
        <taxon>Sphaeropleales</taxon>
        <taxon>Selenastraceae</taxon>
        <taxon>Raphidocelis</taxon>
    </lineage>
</organism>
<dbReference type="GO" id="GO:0003677">
    <property type="term" value="F:DNA binding"/>
    <property type="evidence" value="ECO:0007669"/>
    <property type="project" value="InterPro"/>
</dbReference>
<reference evidence="4 5" key="1">
    <citation type="journal article" date="2018" name="Sci. Rep.">
        <title>Raphidocelis subcapitata (=Pseudokirchneriella subcapitata) provides an insight into genome evolution and environmental adaptations in the Sphaeropleales.</title>
        <authorList>
            <person name="Suzuki S."/>
            <person name="Yamaguchi H."/>
            <person name="Nakajima N."/>
            <person name="Kawachi M."/>
        </authorList>
    </citation>
    <scope>NUCLEOTIDE SEQUENCE [LARGE SCALE GENOMIC DNA]</scope>
    <source>
        <strain evidence="4 5">NIES-35</strain>
    </source>
</reference>
<dbReference type="GO" id="GO:0140664">
    <property type="term" value="F:ATP-dependent DNA damage sensor activity"/>
    <property type="evidence" value="ECO:0007669"/>
    <property type="project" value="InterPro"/>
</dbReference>
<dbReference type="InParanoid" id="A0A2V0PEH1"/>
<dbReference type="AlphaFoldDB" id="A0A2V0PEH1"/>
<feature type="region of interest" description="Disordered" evidence="2">
    <location>
        <begin position="323"/>
        <end position="346"/>
    </location>
</feature>
<feature type="compositionally biased region" description="Gly residues" evidence="2">
    <location>
        <begin position="572"/>
        <end position="581"/>
    </location>
</feature>
<dbReference type="SUPFAM" id="SSF54211">
    <property type="entry name" value="Ribosomal protein S5 domain 2-like"/>
    <property type="match status" value="1"/>
</dbReference>
<feature type="compositionally biased region" description="Gly residues" evidence="2">
    <location>
        <begin position="323"/>
        <end position="334"/>
    </location>
</feature>
<feature type="region of interest" description="Disordered" evidence="2">
    <location>
        <begin position="167"/>
        <end position="246"/>
    </location>
</feature>
<proteinExistence type="predicted"/>
<dbReference type="InterPro" id="IPR027417">
    <property type="entry name" value="P-loop_NTPase"/>
</dbReference>
<comment type="caution">
    <text evidence="4">The sequence shown here is derived from an EMBL/GenBank/DDBJ whole genome shotgun (WGS) entry which is preliminary data.</text>
</comment>
<gene>
    <name evidence="4" type="ORF">Rsub_11068</name>
</gene>
<dbReference type="SMART" id="SM00382">
    <property type="entry name" value="AAA"/>
    <property type="match status" value="1"/>
</dbReference>
<keyword evidence="1" id="KW-0479">Metal-binding</keyword>
<accession>A0A2V0PEH1</accession>
<feature type="compositionally biased region" description="Low complexity" evidence="2">
    <location>
        <begin position="210"/>
        <end position="235"/>
    </location>
</feature>
<dbReference type="EMBL" id="BDRX01000119">
    <property type="protein sequence ID" value="GBF98248.1"/>
    <property type="molecule type" value="Genomic_DNA"/>
</dbReference>
<feature type="region of interest" description="Disordered" evidence="2">
    <location>
        <begin position="760"/>
        <end position="788"/>
    </location>
</feature>
<dbReference type="GO" id="GO:0000725">
    <property type="term" value="P:recombinational repair"/>
    <property type="evidence" value="ECO:0007669"/>
    <property type="project" value="TreeGrafter"/>
</dbReference>
<dbReference type="PROSITE" id="PS50162">
    <property type="entry name" value="RECA_2"/>
    <property type="match status" value="1"/>
</dbReference>
<dbReference type="GO" id="GO:0005524">
    <property type="term" value="F:ATP binding"/>
    <property type="evidence" value="ECO:0007669"/>
    <property type="project" value="InterPro"/>
</dbReference>
<evidence type="ECO:0000256" key="1">
    <source>
        <dbReference type="ARBA" id="ARBA00022723"/>
    </source>
</evidence>
<dbReference type="FunCoup" id="A0A2V0PEH1">
    <property type="interactions" value="67"/>
</dbReference>
<dbReference type="InterPro" id="IPR020568">
    <property type="entry name" value="Ribosomal_Su5_D2-typ_SF"/>
</dbReference>
<evidence type="ECO:0000256" key="2">
    <source>
        <dbReference type="SAM" id="MobiDB-lite"/>
    </source>
</evidence>